<comment type="caution">
    <text evidence="3">The sequence shown here is derived from an EMBL/GenBank/DDBJ whole genome shotgun (WGS) entry which is preliminary data.</text>
</comment>
<dbReference type="GO" id="GO:0005739">
    <property type="term" value="C:mitochondrion"/>
    <property type="evidence" value="ECO:0007669"/>
    <property type="project" value="TreeGrafter"/>
</dbReference>
<dbReference type="GO" id="GO:0016226">
    <property type="term" value="P:iron-sulfur cluster assembly"/>
    <property type="evidence" value="ECO:0007669"/>
    <property type="project" value="InterPro"/>
</dbReference>
<dbReference type="EMBL" id="JAKWFO010000011">
    <property type="protein sequence ID" value="KAI9633217.1"/>
    <property type="molecule type" value="Genomic_DNA"/>
</dbReference>
<comment type="similarity">
    <text evidence="1">Belongs to the HesB/IscA family.</text>
</comment>
<dbReference type="Gene3D" id="2.60.300.12">
    <property type="entry name" value="HesB-like domain"/>
    <property type="match status" value="1"/>
</dbReference>
<protein>
    <recommendedName>
        <fullName evidence="5">FeS cluster biogenesis domain-containing protein</fullName>
    </recommendedName>
</protein>
<dbReference type="GO" id="GO:0005506">
    <property type="term" value="F:iron ion binding"/>
    <property type="evidence" value="ECO:0007669"/>
    <property type="project" value="TreeGrafter"/>
</dbReference>
<dbReference type="PANTHER" id="PTHR43011:SF1">
    <property type="entry name" value="IRON-SULFUR CLUSTER ASSEMBLY 2 HOMOLOG, MITOCHONDRIAL"/>
    <property type="match status" value="1"/>
</dbReference>
<sequence>MSAVIRPSLAASRTLREATHRLGESSRSFYAPFAALHSPSILPSRPPQPVLRTRTPHRRQPASSSVRYATTLASSSSATPAPLLSSKPKVRVTPPSLERIKADGFFDDDVQLIAEDQAVMHMSPEAVTQLATITSREPPDVLAKGKLALRIMVESGGCHGYQDTLSLTEERNVDDYTFQPEGVNCIPVVVDLVSLNLLKGSRLHFATELIGSSFRIEENPQAKDGGCGCGVSWSLS</sequence>
<dbReference type="NCBIfam" id="TIGR00049">
    <property type="entry name" value="iron-sulfur cluster assembly accessory protein"/>
    <property type="match status" value="1"/>
</dbReference>
<dbReference type="AlphaFoldDB" id="A0AA38H3B8"/>
<dbReference type="InterPro" id="IPR016092">
    <property type="entry name" value="ATAP"/>
</dbReference>
<proteinExistence type="inferred from homology"/>
<dbReference type="GO" id="GO:0051537">
    <property type="term" value="F:2 iron, 2 sulfur cluster binding"/>
    <property type="evidence" value="ECO:0007669"/>
    <property type="project" value="TreeGrafter"/>
</dbReference>
<name>A0AA38H3B8_9TREE</name>
<evidence type="ECO:0008006" key="5">
    <source>
        <dbReference type="Google" id="ProtNLM"/>
    </source>
</evidence>
<dbReference type="GeneID" id="77729684"/>
<dbReference type="PANTHER" id="PTHR43011">
    <property type="entry name" value="IRON-SULFUR CLUSTER ASSEMBLY 2 HOMOLOG, MITOCHONDRIAL"/>
    <property type="match status" value="1"/>
</dbReference>
<evidence type="ECO:0000313" key="4">
    <source>
        <dbReference type="Proteomes" id="UP001164286"/>
    </source>
</evidence>
<keyword evidence="4" id="KW-1185">Reference proteome</keyword>
<dbReference type="RefSeq" id="XP_052942994.1">
    <property type="nucleotide sequence ID" value="XM_053090479.1"/>
</dbReference>
<accession>A0AA38H3B8</accession>
<dbReference type="Proteomes" id="UP001164286">
    <property type="component" value="Unassembled WGS sequence"/>
</dbReference>
<feature type="region of interest" description="Disordered" evidence="2">
    <location>
        <begin position="41"/>
        <end position="67"/>
    </location>
</feature>
<evidence type="ECO:0000256" key="2">
    <source>
        <dbReference type="SAM" id="MobiDB-lite"/>
    </source>
</evidence>
<organism evidence="3 4">
    <name type="scientific">Dioszegia hungarica</name>
    <dbReference type="NCBI Taxonomy" id="4972"/>
    <lineage>
        <taxon>Eukaryota</taxon>
        <taxon>Fungi</taxon>
        <taxon>Dikarya</taxon>
        <taxon>Basidiomycota</taxon>
        <taxon>Agaricomycotina</taxon>
        <taxon>Tremellomycetes</taxon>
        <taxon>Tremellales</taxon>
        <taxon>Bulleribasidiaceae</taxon>
        <taxon>Dioszegia</taxon>
    </lineage>
</organism>
<dbReference type="SUPFAM" id="SSF89360">
    <property type="entry name" value="HesB-like domain"/>
    <property type="match status" value="1"/>
</dbReference>
<dbReference type="InterPro" id="IPR035903">
    <property type="entry name" value="HesB-like_dom_sf"/>
</dbReference>
<gene>
    <name evidence="3" type="ORF">MKK02DRAFT_39197</name>
</gene>
<reference evidence="3" key="1">
    <citation type="journal article" date="2022" name="G3 (Bethesda)">
        <title>High quality genome of the basidiomycete yeast Dioszegia hungarica PDD-24b-2 isolated from cloud water.</title>
        <authorList>
            <person name="Jarrige D."/>
            <person name="Haridas S."/>
            <person name="Bleykasten-Grosshans C."/>
            <person name="Joly M."/>
            <person name="Nadalig T."/>
            <person name="Sancelme M."/>
            <person name="Vuilleumier S."/>
            <person name="Grigoriev I.V."/>
            <person name="Amato P."/>
            <person name="Bringel F."/>
        </authorList>
    </citation>
    <scope>NUCLEOTIDE SEQUENCE</scope>
    <source>
        <strain evidence="3">PDD-24b-2</strain>
    </source>
</reference>
<evidence type="ECO:0000313" key="3">
    <source>
        <dbReference type="EMBL" id="KAI9633217.1"/>
    </source>
</evidence>
<evidence type="ECO:0000256" key="1">
    <source>
        <dbReference type="ARBA" id="ARBA00006718"/>
    </source>
</evidence>
<dbReference type="GO" id="GO:0051539">
    <property type="term" value="F:4 iron, 4 sulfur cluster binding"/>
    <property type="evidence" value="ECO:0007669"/>
    <property type="project" value="TreeGrafter"/>
</dbReference>